<protein>
    <submittedName>
        <fullName evidence="2">Uncharacterized protein</fullName>
    </submittedName>
</protein>
<evidence type="ECO:0000256" key="1">
    <source>
        <dbReference type="SAM" id="Phobius"/>
    </source>
</evidence>
<reference evidence="2" key="1">
    <citation type="submission" date="2018-11" db="EMBL/GenBank/DDBJ databases">
        <authorList>
            <consortium name="Pathogen Informatics"/>
        </authorList>
    </citation>
    <scope>NUCLEOTIDE SEQUENCE</scope>
</reference>
<dbReference type="EMBL" id="CAAALY010259640">
    <property type="protein sequence ID" value="VEL38969.1"/>
    <property type="molecule type" value="Genomic_DNA"/>
</dbReference>
<evidence type="ECO:0000313" key="2">
    <source>
        <dbReference type="EMBL" id="VEL38969.1"/>
    </source>
</evidence>
<accession>A0A448XKP8</accession>
<keyword evidence="1" id="KW-1133">Transmembrane helix</keyword>
<feature type="transmembrane region" description="Helical" evidence="1">
    <location>
        <begin position="72"/>
        <end position="91"/>
    </location>
</feature>
<keyword evidence="3" id="KW-1185">Reference proteome</keyword>
<proteinExistence type="predicted"/>
<name>A0A448XKP8_9PLAT</name>
<sequence length="146" mass="16142">MSEAPFKSIDQTSRLDFNGTERCFETSLQGLSPTALFHSSTRELAKPGWVRSTVTGGRLIRWYRSGSKRMDIASILLGLSLCMITSVVSIWTQKCIQGRIRPACGIRFRTVANDSSQDPGMDENRLLASINGEKNEQMDEVIPGAS</sequence>
<keyword evidence="1" id="KW-0472">Membrane</keyword>
<gene>
    <name evidence="2" type="ORF">PXEA_LOCUS32409</name>
</gene>
<organism evidence="2 3">
    <name type="scientific">Protopolystoma xenopodis</name>
    <dbReference type="NCBI Taxonomy" id="117903"/>
    <lineage>
        <taxon>Eukaryota</taxon>
        <taxon>Metazoa</taxon>
        <taxon>Spiralia</taxon>
        <taxon>Lophotrochozoa</taxon>
        <taxon>Platyhelminthes</taxon>
        <taxon>Monogenea</taxon>
        <taxon>Polyopisthocotylea</taxon>
        <taxon>Polystomatidea</taxon>
        <taxon>Polystomatidae</taxon>
        <taxon>Protopolystoma</taxon>
    </lineage>
</organism>
<evidence type="ECO:0000313" key="3">
    <source>
        <dbReference type="Proteomes" id="UP000784294"/>
    </source>
</evidence>
<dbReference type="AlphaFoldDB" id="A0A448XKP8"/>
<dbReference type="Proteomes" id="UP000784294">
    <property type="component" value="Unassembled WGS sequence"/>
</dbReference>
<comment type="caution">
    <text evidence="2">The sequence shown here is derived from an EMBL/GenBank/DDBJ whole genome shotgun (WGS) entry which is preliminary data.</text>
</comment>
<keyword evidence="1" id="KW-0812">Transmembrane</keyword>